<dbReference type="InterPro" id="IPR017871">
    <property type="entry name" value="ABC_transporter-like_CS"/>
</dbReference>
<dbReference type="Gene3D" id="3.40.50.300">
    <property type="entry name" value="P-loop containing nucleotide triphosphate hydrolases"/>
    <property type="match status" value="1"/>
</dbReference>
<evidence type="ECO:0000256" key="2">
    <source>
        <dbReference type="ARBA" id="ARBA00022741"/>
    </source>
</evidence>
<keyword evidence="3" id="KW-0067">ATP-binding</keyword>
<dbReference type="InterPro" id="IPR003593">
    <property type="entry name" value="AAA+_ATPase"/>
</dbReference>
<protein>
    <submittedName>
        <fullName evidence="6">ABC transporter, putative</fullName>
    </submittedName>
</protein>
<keyword evidence="7" id="KW-1185">Reference proteome</keyword>
<dbReference type="VEuPathDB" id="TriTrypDB:BSAL_46950"/>
<organism evidence="6 7">
    <name type="scientific">Bodo saltans</name>
    <name type="common">Flagellated protozoan</name>
    <dbReference type="NCBI Taxonomy" id="75058"/>
    <lineage>
        <taxon>Eukaryota</taxon>
        <taxon>Discoba</taxon>
        <taxon>Euglenozoa</taxon>
        <taxon>Kinetoplastea</taxon>
        <taxon>Metakinetoplastina</taxon>
        <taxon>Eubodonida</taxon>
        <taxon>Bodonidae</taxon>
        <taxon>Bodo</taxon>
    </lineage>
</organism>
<dbReference type="InterPro" id="IPR003439">
    <property type="entry name" value="ABC_transporter-like_ATP-bd"/>
</dbReference>
<dbReference type="InterPro" id="IPR017911">
    <property type="entry name" value="MacB-like_ATP-bd"/>
</dbReference>
<dbReference type="Proteomes" id="UP000051952">
    <property type="component" value="Unassembled WGS sequence"/>
</dbReference>
<proteinExistence type="predicted"/>
<evidence type="ECO:0000259" key="5">
    <source>
        <dbReference type="PROSITE" id="PS50893"/>
    </source>
</evidence>
<evidence type="ECO:0000256" key="1">
    <source>
        <dbReference type="ARBA" id="ARBA00022448"/>
    </source>
</evidence>
<gene>
    <name evidence="6" type="ORF">BSAL_46950</name>
</gene>
<dbReference type="OMA" id="DHHTAQG"/>
<reference evidence="7" key="1">
    <citation type="submission" date="2015-09" db="EMBL/GenBank/DDBJ databases">
        <authorList>
            <consortium name="Pathogen Informatics"/>
        </authorList>
    </citation>
    <scope>NUCLEOTIDE SEQUENCE [LARGE SCALE GENOMIC DNA]</scope>
    <source>
        <strain evidence="7">Lake Konstanz</strain>
    </source>
</reference>
<sequence>MATTTIDNDEVIVSCENIHKTYLLGLEGVPALRGIALDVYHGELLVVYGTSGGGKSTLLNILGTIDVPTKGNLALFDHRVTDRSPDQMLAAMRSKKLGFVFQSFNLLSTMTSIENVSLPMIVLGERSRDEIRERAIALLKEVGLGHRLDHYPSMLSGGEQQRVTIARALANDPQMLLLDEPTGDLDSKNTDLIMKILLRLNIERRITMVMVTHDVYMKQYAHRVLYLRDGKVHRIETIDKDVRQRALDDLINSSDEQLHQAAWGIAQSTKMSIKKSPEEYATASAQRPLSSLDGTDEDMDSIVQLLFANTRRSSTV</sequence>
<dbReference type="PANTHER" id="PTHR24220">
    <property type="entry name" value="IMPORT ATP-BINDING PROTEIN"/>
    <property type="match status" value="1"/>
</dbReference>
<name>A0A0S4JVD0_BODSA</name>
<dbReference type="GO" id="GO:0016887">
    <property type="term" value="F:ATP hydrolysis activity"/>
    <property type="evidence" value="ECO:0007669"/>
    <property type="project" value="InterPro"/>
</dbReference>
<feature type="region of interest" description="Disordered" evidence="4">
    <location>
        <begin position="277"/>
        <end position="296"/>
    </location>
</feature>
<dbReference type="SMART" id="SM00382">
    <property type="entry name" value="AAA"/>
    <property type="match status" value="1"/>
</dbReference>
<dbReference type="FunFam" id="3.40.50.300:FF:000032">
    <property type="entry name" value="Export ABC transporter ATP-binding protein"/>
    <property type="match status" value="1"/>
</dbReference>
<evidence type="ECO:0000313" key="7">
    <source>
        <dbReference type="Proteomes" id="UP000051952"/>
    </source>
</evidence>
<dbReference type="EMBL" id="CYKH01002224">
    <property type="protein sequence ID" value="CUG94191.1"/>
    <property type="molecule type" value="Genomic_DNA"/>
</dbReference>
<evidence type="ECO:0000256" key="3">
    <source>
        <dbReference type="ARBA" id="ARBA00022840"/>
    </source>
</evidence>
<dbReference type="PANTHER" id="PTHR24220:SF688">
    <property type="entry name" value="ABC TRANSPORTER H FAMILY MEMBER 2"/>
    <property type="match status" value="1"/>
</dbReference>
<evidence type="ECO:0000256" key="4">
    <source>
        <dbReference type="SAM" id="MobiDB-lite"/>
    </source>
</evidence>
<feature type="domain" description="ABC transporter" evidence="5">
    <location>
        <begin position="13"/>
        <end position="254"/>
    </location>
</feature>
<dbReference type="SUPFAM" id="SSF52540">
    <property type="entry name" value="P-loop containing nucleoside triphosphate hydrolases"/>
    <property type="match status" value="1"/>
</dbReference>
<keyword evidence="2" id="KW-0547">Nucleotide-binding</keyword>
<dbReference type="PROSITE" id="PS50893">
    <property type="entry name" value="ABC_TRANSPORTER_2"/>
    <property type="match status" value="1"/>
</dbReference>
<dbReference type="AlphaFoldDB" id="A0A0S4JVD0"/>
<dbReference type="OrthoDB" id="6500128at2759"/>
<dbReference type="InterPro" id="IPR015854">
    <property type="entry name" value="ABC_transpr_LolD-like"/>
</dbReference>
<dbReference type="PROSITE" id="PS00211">
    <property type="entry name" value="ABC_TRANSPORTER_1"/>
    <property type="match status" value="1"/>
</dbReference>
<evidence type="ECO:0000313" key="6">
    <source>
        <dbReference type="EMBL" id="CUG94191.1"/>
    </source>
</evidence>
<dbReference type="GO" id="GO:0005524">
    <property type="term" value="F:ATP binding"/>
    <property type="evidence" value="ECO:0007669"/>
    <property type="project" value="UniProtKB-KW"/>
</dbReference>
<keyword evidence="1" id="KW-0813">Transport</keyword>
<dbReference type="GO" id="GO:0005886">
    <property type="term" value="C:plasma membrane"/>
    <property type="evidence" value="ECO:0007669"/>
    <property type="project" value="TreeGrafter"/>
</dbReference>
<dbReference type="CDD" id="cd03255">
    <property type="entry name" value="ABC_MJ0796_LolCDE_FtsE"/>
    <property type="match status" value="1"/>
</dbReference>
<dbReference type="Pfam" id="PF00005">
    <property type="entry name" value="ABC_tran"/>
    <property type="match status" value="1"/>
</dbReference>
<accession>A0A0S4JVD0</accession>
<dbReference type="GO" id="GO:0098796">
    <property type="term" value="C:membrane protein complex"/>
    <property type="evidence" value="ECO:0007669"/>
    <property type="project" value="UniProtKB-ARBA"/>
</dbReference>
<feature type="compositionally biased region" description="Polar residues" evidence="4">
    <location>
        <begin position="283"/>
        <end position="293"/>
    </location>
</feature>
<dbReference type="InterPro" id="IPR027417">
    <property type="entry name" value="P-loop_NTPase"/>
</dbReference>
<dbReference type="GO" id="GO:0022857">
    <property type="term" value="F:transmembrane transporter activity"/>
    <property type="evidence" value="ECO:0007669"/>
    <property type="project" value="TreeGrafter"/>
</dbReference>